<feature type="transmembrane region" description="Helical" evidence="8">
    <location>
        <begin position="109"/>
        <end position="128"/>
    </location>
</feature>
<dbReference type="EMBL" id="JACSRA010000009">
    <property type="protein sequence ID" value="MBD7911169.1"/>
    <property type="molecule type" value="Genomic_DNA"/>
</dbReference>
<dbReference type="InterPro" id="IPR006741">
    <property type="entry name" value="AgrB"/>
</dbReference>
<evidence type="ECO:0000256" key="6">
    <source>
        <dbReference type="ARBA" id="ARBA00022989"/>
    </source>
</evidence>
<accession>A0ABR8PST4</accession>
<dbReference type="Proteomes" id="UP000627781">
    <property type="component" value="Unassembled WGS sequence"/>
</dbReference>
<evidence type="ECO:0000256" key="5">
    <source>
        <dbReference type="ARBA" id="ARBA00022801"/>
    </source>
</evidence>
<keyword evidence="2" id="KW-0673">Quorum sensing</keyword>
<evidence type="ECO:0000256" key="2">
    <source>
        <dbReference type="ARBA" id="ARBA00022654"/>
    </source>
</evidence>
<gene>
    <name evidence="9" type="ORF">H9661_07355</name>
</gene>
<feature type="transmembrane region" description="Helical" evidence="8">
    <location>
        <begin position="173"/>
        <end position="195"/>
    </location>
</feature>
<comment type="caution">
    <text evidence="9">The sequence shown here is derived from an EMBL/GenBank/DDBJ whole genome shotgun (WGS) entry which is preliminary data.</text>
</comment>
<feature type="transmembrane region" description="Helical" evidence="8">
    <location>
        <begin position="149"/>
        <end position="167"/>
    </location>
</feature>
<evidence type="ECO:0000256" key="8">
    <source>
        <dbReference type="SAM" id="Phobius"/>
    </source>
</evidence>
<dbReference type="RefSeq" id="WP_191768030.1">
    <property type="nucleotide sequence ID" value="NZ_JACSRA010000009.1"/>
</dbReference>
<reference evidence="9 10" key="1">
    <citation type="submission" date="2020-08" db="EMBL/GenBank/DDBJ databases">
        <title>A Genomic Blueprint of the Chicken Gut Microbiome.</title>
        <authorList>
            <person name="Gilroy R."/>
            <person name="Ravi A."/>
            <person name="Getino M."/>
            <person name="Pursley I."/>
            <person name="Horton D.L."/>
            <person name="Alikhan N.-F."/>
            <person name="Baker D."/>
            <person name="Gharbi K."/>
            <person name="Hall N."/>
            <person name="Watson M."/>
            <person name="Adriaenssens E.M."/>
            <person name="Foster-Nyarko E."/>
            <person name="Jarju S."/>
            <person name="Secka A."/>
            <person name="Antonio M."/>
            <person name="Oren A."/>
            <person name="Chaudhuri R."/>
            <person name="La Ragione R.M."/>
            <person name="Hildebrand F."/>
            <person name="Pallen M.J."/>
        </authorList>
    </citation>
    <scope>NUCLEOTIDE SEQUENCE [LARGE SCALE GENOMIC DNA]</scope>
    <source>
        <strain evidence="9 10">Sa3CVN1</strain>
    </source>
</reference>
<evidence type="ECO:0000256" key="4">
    <source>
        <dbReference type="ARBA" id="ARBA00022692"/>
    </source>
</evidence>
<dbReference type="SMART" id="SM00793">
    <property type="entry name" value="AgrB"/>
    <property type="match status" value="1"/>
</dbReference>
<keyword evidence="6 8" id="KW-1133">Transmembrane helix</keyword>
<keyword evidence="4 8" id="KW-0812">Transmembrane</keyword>
<sequence length="208" mass="23838">MKELLRNFNPCNFICMRMFNYFKKKLNLDPLQLEKLYLGIMVIMFNVLEFVVVFVVAFYIGVIKEALLFFIMFASIRCTAAGVHCKNNLACMAITLTSYIGASYISVKYPINCSLACIICVICAVLLCKYSPADTEKRPILGAKHRKKLKIQTTIMSSILILINLLLLNKSIFNLTMFALILETLSVLPWSYKLFKASYNNYKKYEVV</sequence>
<dbReference type="Pfam" id="PF04647">
    <property type="entry name" value="AgrB"/>
    <property type="match status" value="1"/>
</dbReference>
<evidence type="ECO:0000256" key="3">
    <source>
        <dbReference type="ARBA" id="ARBA00022670"/>
    </source>
</evidence>
<proteinExistence type="predicted"/>
<keyword evidence="7 8" id="KW-0472">Membrane</keyword>
<feature type="transmembrane region" description="Helical" evidence="8">
    <location>
        <begin position="36"/>
        <end position="60"/>
    </location>
</feature>
<keyword evidence="5" id="KW-0378">Hydrolase</keyword>
<organism evidence="9 10">
    <name type="scientific">Clostridium cibarium</name>
    <dbReference type="NCBI Taxonomy" id="2762247"/>
    <lineage>
        <taxon>Bacteria</taxon>
        <taxon>Bacillati</taxon>
        <taxon>Bacillota</taxon>
        <taxon>Clostridia</taxon>
        <taxon>Eubacteriales</taxon>
        <taxon>Clostridiaceae</taxon>
        <taxon>Clostridium</taxon>
    </lineage>
</organism>
<name>A0ABR8PST4_9CLOT</name>
<evidence type="ECO:0000313" key="10">
    <source>
        <dbReference type="Proteomes" id="UP000627781"/>
    </source>
</evidence>
<evidence type="ECO:0000313" key="9">
    <source>
        <dbReference type="EMBL" id="MBD7911169.1"/>
    </source>
</evidence>
<keyword evidence="10" id="KW-1185">Reference proteome</keyword>
<protein>
    <submittedName>
        <fullName evidence="9">Accessory gene regulator B family protein</fullName>
    </submittedName>
</protein>
<keyword evidence="3" id="KW-0645">Protease</keyword>
<evidence type="ECO:0000256" key="7">
    <source>
        <dbReference type="ARBA" id="ARBA00023136"/>
    </source>
</evidence>
<keyword evidence="1" id="KW-1003">Cell membrane</keyword>
<evidence type="ECO:0000256" key="1">
    <source>
        <dbReference type="ARBA" id="ARBA00022475"/>
    </source>
</evidence>